<evidence type="ECO:0000313" key="3">
    <source>
        <dbReference type="EMBL" id="GAA0651033.1"/>
    </source>
</evidence>
<dbReference type="AlphaFoldDB" id="A0AAV3T074"/>
<comment type="caution">
    <text evidence="3">The sequence shown here is derived from an EMBL/GenBank/DDBJ whole genome shotgun (WGS) entry which is preliminary data.</text>
</comment>
<dbReference type="GeneID" id="68574088"/>
<dbReference type="InterPro" id="IPR011055">
    <property type="entry name" value="Dup_hybrid_motif"/>
</dbReference>
<gene>
    <name evidence="3" type="ORF">GCM10009019_12430</name>
</gene>
<proteinExistence type="predicted"/>
<protein>
    <recommendedName>
        <fullName evidence="5">M23 family metallopeptidase</fullName>
    </recommendedName>
</protein>
<dbReference type="Gene3D" id="2.70.70.10">
    <property type="entry name" value="Glucose Permease (Domain IIA)"/>
    <property type="match status" value="1"/>
</dbReference>
<evidence type="ECO:0008006" key="5">
    <source>
        <dbReference type="Google" id="ProtNLM"/>
    </source>
</evidence>
<dbReference type="EMBL" id="BAAADU010000002">
    <property type="protein sequence ID" value="GAA0651033.1"/>
    <property type="molecule type" value="Genomic_DNA"/>
</dbReference>
<evidence type="ECO:0000259" key="1">
    <source>
        <dbReference type="Pfam" id="PF26482"/>
    </source>
</evidence>
<reference evidence="3 4" key="1">
    <citation type="journal article" date="2019" name="Int. J. Syst. Evol. Microbiol.">
        <title>The Global Catalogue of Microorganisms (GCM) 10K type strain sequencing project: providing services to taxonomists for standard genome sequencing and annotation.</title>
        <authorList>
            <consortium name="The Broad Institute Genomics Platform"/>
            <consortium name="The Broad Institute Genome Sequencing Center for Infectious Disease"/>
            <person name="Wu L."/>
            <person name="Ma J."/>
        </authorList>
    </citation>
    <scope>NUCLEOTIDE SEQUENCE [LARGE SCALE GENOMIC DNA]</scope>
    <source>
        <strain evidence="3 4">JCM 16327</strain>
    </source>
</reference>
<dbReference type="Pfam" id="PF26483">
    <property type="entry name" value="DUF8155_C"/>
    <property type="match status" value="1"/>
</dbReference>
<dbReference type="RefSeq" id="WP_227261062.1">
    <property type="nucleotide sequence ID" value="NZ_BAAADU010000002.1"/>
</dbReference>
<dbReference type="InterPro" id="IPR058468">
    <property type="entry name" value="DUF8155_N"/>
</dbReference>
<feature type="domain" description="DUF8155" evidence="1">
    <location>
        <begin position="4"/>
        <end position="137"/>
    </location>
</feature>
<sequence>MVCLPAAVLERYPRFSLYNSPYPAHDAGRAIDLYPDSNDAPSPVAGTVTHVRTVRCPPKPYASDRDHLVVIDTGDRLARVLHVEPAVEVGDEVAVGDSLGELVRSGFFAPWVDNHLHLGFRARDADPVRASGNLPLDIDIGVRGVPWDGTGTVAETGRTYVALDAPTHPNPGTFAAVGSDDGRPLDGGIPHYRHGGQLGGSDAPLPLLDAALGTPDGRDVTWAGVEVRANDRPATGLSLFCGRDSLRAKLVFADGHDLAPGDDVTVTLRPTDDPVRLD</sequence>
<dbReference type="InterPro" id="IPR058817">
    <property type="entry name" value="DUF8155_C"/>
</dbReference>
<evidence type="ECO:0000259" key="2">
    <source>
        <dbReference type="Pfam" id="PF26483"/>
    </source>
</evidence>
<accession>A0AAV3T074</accession>
<name>A0AAV3T074_9EURY</name>
<dbReference type="Proteomes" id="UP001500194">
    <property type="component" value="Unassembled WGS sequence"/>
</dbReference>
<dbReference type="Pfam" id="PF26482">
    <property type="entry name" value="DUF8155"/>
    <property type="match status" value="1"/>
</dbReference>
<evidence type="ECO:0000313" key="4">
    <source>
        <dbReference type="Proteomes" id="UP001500194"/>
    </source>
</evidence>
<organism evidence="3 4">
    <name type="scientific">Salarchaeum japonicum</name>
    <dbReference type="NCBI Taxonomy" id="555573"/>
    <lineage>
        <taxon>Archaea</taxon>
        <taxon>Methanobacteriati</taxon>
        <taxon>Methanobacteriota</taxon>
        <taxon>Stenosarchaea group</taxon>
        <taxon>Halobacteria</taxon>
        <taxon>Halobacteriales</taxon>
        <taxon>Halobacteriaceae</taxon>
    </lineage>
</organism>
<keyword evidence="4" id="KW-1185">Reference proteome</keyword>
<feature type="domain" description="DUF8155" evidence="2">
    <location>
        <begin position="144"/>
        <end position="268"/>
    </location>
</feature>